<evidence type="ECO:0000256" key="2">
    <source>
        <dbReference type="ARBA" id="ARBA00005984"/>
    </source>
</evidence>
<feature type="binding site" evidence="15">
    <location>
        <position position="360"/>
    </location>
    <ligand>
        <name>Zn(2+)</name>
        <dbReference type="ChEBI" id="CHEBI:29105"/>
        <label>2</label>
    </ligand>
</feature>
<dbReference type="InterPro" id="IPR017850">
    <property type="entry name" value="Alkaline_phosphatase_core_sf"/>
</dbReference>
<keyword evidence="18" id="KW-1185">Reference proteome</keyword>
<dbReference type="GO" id="GO:0046872">
    <property type="term" value="F:metal ion binding"/>
    <property type="evidence" value="ECO:0007669"/>
    <property type="project" value="UniProtKB-KW"/>
</dbReference>
<keyword evidence="11" id="KW-0472">Membrane</keyword>
<evidence type="ECO:0000256" key="1">
    <source>
        <dbReference type="ARBA" id="ARBA00004609"/>
    </source>
</evidence>
<feature type="binding site" evidence="15">
    <location>
        <position position="313"/>
    </location>
    <ligand>
        <name>Mg(2+)</name>
        <dbReference type="ChEBI" id="CHEBI:18420"/>
    </ligand>
</feature>
<keyword evidence="8" id="KW-0378">Hydrolase</keyword>
<keyword evidence="10 15" id="KW-0460">Magnesium</keyword>
<proteinExistence type="inferred from homology"/>
<dbReference type="Gene3D" id="3.40.720.10">
    <property type="entry name" value="Alkaline Phosphatase, subunit A"/>
    <property type="match status" value="1"/>
</dbReference>
<evidence type="ECO:0000256" key="16">
    <source>
        <dbReference type="RuleBase" id="RU003946"/>
    </source>
</evidence>
<comment type="cofactor">
    <cofactor evidence="15">
        <name>Zn(2+)</name>
        <dbReference type="ChEBI" id="CHEBI:29105"/>
    </cofactor>
    <text evidence="15">Binds 2 Zn(2+) ions.</text>
</comment>
<keyword evidence="5" id="KW-0597">Phosphoprotein</keyword>
<feature type="binding site" evidence="15">
    <location>
        <position position="318"/>
    </location>
    <ligand>
        <name>Zn(2+)</name>
        <dbReference type="ChEBI" id="CHEBI:29105"/>
        <label>2</label>
    </ligand>
</feature>
<evidence type="ECO:0000256" key="13">
    <source>
        <dbReference type="ARBA" id="ARBA00023288"/>
    </source>
</evidence>
<dbReference type="EMBL" id="CAJPVJ010017639">
    <property type="protein sequence ID" value="CAG2176699.1"/>
    <property type="molecule type" value="Genomic_DNA"/>
</dbReference>
<evidence type="ECO:0000256" key="15">
    <source>
        <dbReference type="PIRSR" id="PIRSR601952-2"/>
    </source>
</evidence>
<feature type="non-terminal residue" evidence="17">
    <location>
        <position position="1"/>
    </location>
</feature>
<evidence type="ECO:0000256" key="6">
    <source>
        <dbReference type="ARBA" id="ARBA00022622"/>
    </source>
</evidence>
<organism evidence="17">
    <name type="scientific">Oppiella nova</name>
    <dbReference type="NCBI Taxonomy" id="334625"/>
    <lineage>
        <taxon>Eukaryota</taxon>
        <taxon>Metazoa</taxon>
        <taxon>Ecdysozoa</taxon>
        <taxon>Arthropoda</taxon>
        <taxon>Chelicerata</taxon>
        <taxon>Arachnida</taxon>
        <taxon>Acari</taxon>
        <taxon>Acariformes</taxon>
        <taxon>Sarcoptiformes</taxon>
        <taxon>Oribatida</taxon>
        <taxon>Brachypylina</taxon>
        <taxon>Oppioidea</taxon>
        <taxon>Oppiidae</taxon>
        <taxon>Oppiella</taxon>
    </lineage>
</organism>
<comment type="similarity">
    <text evidence="2 16">Belongs to the alkaline phosphatase family.</text>
</comment>
<accession>A0A7R9QV47</accession>
<keyword evidence="9 15" id="KW-0862">Zinc</keyword>
<name>A0A7R9QV47_9ACAR</name>
<feature type="binding site" evidence="15">
    <location>
        <position position="154"/>
    </location>
    <ligand>
        <name>Mg(2+)</name>
        <dbReference type="ChEBI" id="CHEBI:18420"/>
    </ligand>
</feature>
<evidence type="ECO:0000256" key="10">
    <source>
        <dbReference type="ARBA" id="ARBA00022842"/>
    </source>
</evidence>
<evidence type="ECO:0000256" key="12">
    <source>
        <dbReference type="ARBA" id="ARBA00023180"/>
    </source>
</evidence>
<dbReference type="OrthoDB" id="5818554at2759"/>
<dbReference type="PRINTS" id="PR00113">
    <property type="entry name" value="ALKPHPHTASE"/>
</dbReference>
<dbReference type="Proteomes" id="UP000728032">
    <property type="component" value="Unassembled WGS sequence"/>
</dbReference>
<protein>
    <recommendedName>
        <fullName evidence="3">alkaline phosphatase</fullName>
        <ecNumber evidence="3">3.1.3.1</ecNumber>
    </recommendedName>
</protein>
<evidence type="ECO:0000313" key="18">
    <source>
        <dbReference type="Proteomes" id="UP000728032"/>
    </source>
</evidence>
<evidence type="ECO:0000256" key="5">
    <source>
        <dbReference type="ARBA" id="ARBA00022553"/>
    </source>
</evidence>
<evidence type="ECO:0000313" key="17">
    <source>
        <dbReference type="EMBL" id="CAD7659537.1"/>
    </source>
</evidence>
<evidence type="ECO:0000256" key="11">
    <source>
        <dbReference type="ARBA" id="ARBA00023136"/>
    </source>
</evidence>
<dbReference type="CDD" id="cd16012">
    <property type="entry name" value="ALP"/>
    <property type="match status" value="1"/>
</dbReference>
<reference evidence="17" key="1">
    <citation type="submission" date="2020-11" db="EMBL/GenBank/DDBJ databases">
        <authorList>
            <person name="Tran Van P."/>
        </authorList>
    </citation>
    <scope>NUCLEOTIDE SEQUENCE</scope>
</reference>
<dbReference type="SUPFAM" id="SSF53649">
    <property type="entry name" value="Alkaline phosphatase-like"/>
    <property type="match status" value="1"/>
</dbReference>
<comment type="cofactor">
    <cofactor evidence="15">
        <name>Mg(2+)</name>
        <dbReference type="ChEBI" id="CHEBI:18420"/>
    </cofactor>
    <text evidence="15">Binds 1 Mg(2+) ion.</text>
</comment>
<gene>
    <name evidence="17" type="ORF">ONB1V03_LOCUS16132</name>
</gene>
<keyword evidence="12" id="KW-0325">Glycoprotein</keyword>
<keyword evidence="4" id="KW-1003">Cell membrane</keyword>
<keyword evidence="13" id="KW-0449">Lipoprotein</keyword>
<feature type="binding site" evidence="15">
    <location>
        <position position="430"/>
    </location>
    <ligand>
        <name>Zn(2+)</name>
        <dbReference type="ChEBI" id="CHEBI:29105"/>
        <label>2</label>
    </ligand>
</feature>
<evidence type="ECO:0000256" key="8">
    <source>
        <dbReference type="ARBA" id="ARBA00022801"/>
    </source>
</evidence>
<keyword evidence="6" id="KW-0336">GPI-anchor</keyword>
<evidence type="ECO:0000256" key="3">
    <source>
        <dbReference type="ARBA" id="ARBA00012647"/>
    </source>
</evidence>
<dbReference type="FunFam" id="3.40.720.10:FF:000008">
    <property type="entry name" value="Alkaline phosphatase"/>
    <property type="match status" value="1"/>
</dbReference>
<dbReference type="InterPro" id="IPR001952">
    <property type="entry name" value="Alkaline_phosphatase"/>
</dbReference>
<feature type="binding site" evidence="15">
    <location>
        <position position="152"/>
    </location>
    <ligand>
        <name>Mg(2+)</name>
        <dbReference type="ChEBI" id="CHEBI:18420"/>
    </ligand>
</feature>
<dbReference type="EMBL" id="OC932464">
    <property type="protein sequence ID" value="CAD7659537.1"/>
    <property type="molecule type" value="Genomic_DNA"/>
</dbReference>
<dbReference type="PANTHER" id="PTHR11596">
    <property type="entry name" value="ALKALINE PHOSPHATASE"/>
    <property type="match status" value="1"/>
</dbReference>
<keyword evidence="7 15" id="KW-0479">Metal-binding</keyword>
<evidence type="ECO:0000256" key="14">
    <source>
        <dbReference type="PIRSR" id="PIRSR601952-1"/>
    </source>
</evidence>
<dbReference type="GO" id="GO:0004035">
    <property type="term" value="F:alkaline phosphatase activity"/>
    <property type="evidence" value="ECO:0007669"/>
    <property type="project" value="UniProtKB-EC"/>
</dbReference>
<dbReference type="GO" id="GO:0098552">
    <property type="term" value="C:side of membrane"/>
    <property type="evidence" value="ECO:0007669"/>
    <property type="project" value="UniProtKB-KW"/>
</dbReference>
<dbReference type="Pfam" id="PF00245">
    <property type="entry name" value="Alk_phosphatase"/>
    <property type="match status" value="1"/>
</dbReference>
<dbReference type="SMART" id="SM00098">
    <property type="entry name" value="alkPPc"/>
    <property type="match status" value="1"/>
</dbReference>
<dbReference type="AlphaFoldDB" id="A0A7R9QV47"/>
<dbReference type="EC" id="3.1.3.1" evidence="3"/>
<feature type="binding site" evidence="15">
    <location>
        <position position="39"/>
    </location>
    <ligand>
        <name>Mg(2+)</name>
        <dbReference type="ChEBI" id="CHEBI:18420"/>
    </ligand>
</feature>
<feature type="active site" description="Phosphoserine intermediate" evidence="14">
    <location>
        <position position="89"/>
    </location>
</feature>
<dbReference type="GO" id="GO:0005886">
    <property type="term" value="C:plasma membrane"/>
    <property type="evidence" value="ECO:0007669"/>
    <property type="project" value="UniProtKB-SubCell"/>
</dbReference>
<comment type="subcellular location">
    <subcellularLocation>
        <location evidence="1">Cell membrane</location>
        <topology evidence="1">Lipid-anchor</topology>
        <topology evidence="1">GPI-anchor</topology>
    </subcellularLocation>
</comment>
<feature type="binding site" evidence="15">
    <location>
        <position position="359"/>
    </location>
    <ligand>
        <name>Zn(2+)</name>
        <dbReference type="ChEBI" id="CHEBI:29105"/>
        <label>2</label>
    </ligand>
</feature>
<evidence type="ECO:0000256" key="7">
    <source>
        <dbReference type="ARBA" id="ARBA00022723"/>
    </source>
</evidence>
<feature type="binding site" evidence="15">
    <location>
        <position position="39"/>
    </location>
    <ligand>
        <name>Zn(2+)</name>
        <dbReference type="ChEBI" id="CHEBI:29105"/>
        <label>2</label>
    </ligand>
</feature>
<sequence>IAEIEPQYWNLLAKNTLKRSLNQKPNVGKAKNVILFLGDGMGITTITPARILKGQLKNRSGEETKLIFEDFPYVSLIKTYNINYQVTDSAASANAFLCGIKTNDGTIGVNARVPRYSNDCQSIQQNSISSILKWAIDSGKSAGVVTTAQITDATPAASYAHMSNRDWEGRVPQNMTGNCKDIARQLIEDEPGSQLKVVLGGARRFFLPESQMGRDGRYGVRKDGMNLITDWLKRKSEMGLKPNAYQFVETKGQLKGIKPKETEYLFGLFNYDHLAYDRERDDSDDGEPSLELMTETAVKILSQNKEGYVLLVEGGNIDKAHHDNYAQLALHDTVAFDKAITKANSMVSSADTLMVVTADHSHTLSFNGYTKRGNSILGLSGNDSNNKPYTTLMYGNGPGFQEVRDDPSKVDTTNPRYQSLAAVHLDSNAHGGEDVAAYSVGPMAHLLSGTQEQSYIAHVMAFAACIGDYTTEAHCGRLSRSTSASHHNLIDNKLFTICLFILMLKIFTRLNRQL</sequence>
<evidence type="ECO:0000256" key="4">
    <source>
        <dbReference type="ARBA" id="ARBA00022475"/>
    </source>
</evidence>
<dbReference type="PANTHER" id="PTHR11596:SF5">
    <property type="entry name" value="ALKALINE PHOSPHATASE"/>
    <property type="match status" value="1"/>
</dbReference>
<feature type="binding site" evidence="15">
    <location>
        <position position="322"/>
    </location>
    <ligand>
        <name>Zn(2+)</name>
        <dbReference type="ChEBI" id="CHEBI:29105"/>
        <label>2</label>
    </ligand>
</feature>
<evidence type="ECO:0000256" key="9">
    <source>
        <dbReference type="ARBA" id="ARBA00022833"/>
    </source>
</evidence>